<accession>A0ABV3ZGA6</accession>
<dbReference type="InterPro" id="IPR054363">
    <property type="entry name" value="GH95_cat"/>
</dbReference>
<dbReference type="PANTHER" id="PTHR31084">
    <property type="entry name" value="ALPHA-L-FUCOSIDASE 2"/>
    <property type="match status" value="1"/>
</dbReference>
<evidence type="ECO:0000259" key="3">
    <source>
        <dbReference type="Pfam" id="PF22124"/>
    </source>
</evidence>
<reference evidence="4 5" key="1">
    <citation type="submission" date="2023-07" db="EMBL/GenBank/DDBJ databases">
        <authorList>
            <person name="Lian W.-H."/>
        </authorList>
    </citation>
    <scope>NUCLEOTIDE SEQUENCE [LARGE SCALE GENOMIC DNA]</scope>
    <source>
        <strain evidence="4 5">SYSU DXS3180</strain>
    </source>
</reference>
<feature type="domain" description="Glycosyl hydrolase family 95 N-terminal" evidence="1">
    <location>
        <begin position="70"/>
        <end position="189"/>
    </location>
</feature>
<dbReference type="InterPro" id="IPR027414">
    <property type="entry name" value="GH95_N_dom"/>
</dbReference>
<sequence length="788" mass="88553">MGRAAKTIPLGKTGFGWIYRAFISIGHVAGAKAHRAIGQSFLIRLSCIIVAAAGSFSANAQSLKAYNLQVDSLPKRWDEAMPLGNGMVGALVWQKGDKLRFSLDRADLWDERPAIDFSKFNFKFVQQQVKNNTYDTIHKLGDDPYEANPHPTKIPAGAVEFNIASLGAVKQTTLDIETATCMVEWQNGTSLQTFVTANKNIGFFRFSNLAADIQPDIIAPPYNTGRKASQGNSVEGLGLESLGYDKGTIKKSQGQISYYQPVDKNKGFTITIKWSKKNNVLTGSWVVSAITSKNNNTAEATYDAALAQHIAWWKNYWQQSALKIPDPLLQKQYYLEMYKLGCVARKGAPAITLQAVWTADNGNLPPWKGDFHHDLNTELSYWPGYTGNHLQEAESYTDWLWKIRDENKKLTKQYFGVDGLNVPGVTTLDGVAMGGWIQYSLSPSTSAWLAQHFYWQWKYSMDEKFLKDRLYPYIHDVATFIENITYLQNGKRVLPLSSSPEYHDNSIKAWFKNYTNYDLSLYKYALSTASEVAMAMNKPDEAKHWKSIYDQLPAFDINETGLTIAPGQNLDESHRHHAQLMAIYPLGLLDVEKPADRDVMENSLHQLEKMGTRAWCGYSFSWAACIYARAKQADSAVNQLRIFASNFCSTNSFHLNGDQKGGQYSNFTYRPFTLEGNFAFAQGVHELLLQSNKGYIEIFPAVPQSWKDVSFKDLRAEGAYVVSAAKENGVITQVKVKAEKEGQLRIKRPFPTYLSEGINRSSIKLEEGNVMTMNVKKGQVVTLKNAFE</sequence>
<dbReference type="InterPro" id="IPR049053">
    <property type="entry name" value="AFCA-like_C"/>
</dbReference>
<dbReference type="Gene3D" id="2.70.98.50">
    <property type="entry name" value="putative glycoside hydrolase family protein from bacillus halodurans"/>
    <property type="match status" value="1"/>
</dbReference>
<dbReference type="Proteomes" id="UP001560573">
    <property type="component" value="Unassembled WGS sequence"/>
</dbReference>
<evidence type="ECO:0000259" key="1">
    <source>
        <dbReference type="Pfam" id="PF14498"/>
    </source>
</evidence>
<dbReference type="SUPFAM" id="SSF48208">
    <property type="entry name" value="Six-hairpin glycosidases"/>
    <property type="match status" value="1"/>
</dbReference>
<proteinExistence type="predicted"/>
<organism evidence="4 5">
    <name type="scientific">Danxiaibacter flavus</name>
    <dbReference type="NCBI Taxonomy" id="3049108"/>
    <lineage>
        <taxon>Bacteria</taxon>
        <taxon>Pseudomonadati</taxon>
        <taxon>Bacteroidota</taxon>
        <taxon>Chitinophagia</taxon>
        <taxon>Chitinophagales</taxon>
        <taxon>Chitinophagaceae</taxon>
        <taxon>Danxiaibacter</taxon>
    </lineage>
</organism>
<dbReference type="InterPro" id="IPR008928">
    <property type="entry name" value="6-hairpin_glycosidase_sf"/>
</dbReference>
<dbReference type="PANTHER" id="PTHR31084:SF0">
    <property type="entry name" value="ALPHA-L-FUCOSIDASE 2"/>
    <property type="match status" value="1"/>
</dbReference>
<dbReference type="Pfam" id="PF14498">
    <property type="entry name" value="Glyco_hyd_65N_2"/>
    <property type="match status" value="1"/>
</dbReference>
<feature type="domain" description="Glycosyl hydrolase family 95 catalytic" evidence="3">
    <location>
        <begin position="326"/>
        <end position="688"/>
    </location>
</feature>
<keyword evidence="4" id="KW-0378">Hydrolase</keyword>
<dbReference type="Pfam" id="PF22124">
    <property type="entry name" value="Glyco_hydro_95_cat"/>
    <property type="match status" value="1"/>
</dbReference>
<dbReference type="InterPro" id="IPR012341">
    <property type="entry name" value="6hp_glycosidase-like_sf"/>
</dbReference>
<dbReference type="Gene3D" id="1.50.10.10">
    <property type="match status" value="1"/>
</dbReference>
<feature type="domain" description="Alpha fucosidase A-like C-terminal" evidence="2">
    <location>
        <begin position="690"/>
        <end position="782"/>
    </location>
</feature>
<keyword evidence="5" id="KW-1185">Reference proteome</keyword>
<dbReference type="GO" id="GO:0016787">
    <property type="term" value="F:hydrolase activity"/>
    <property type="evidence" value="ECO:0007669"/>
    <property type="project" value="UniProtKB-KW"/>
</dbReference>
<evidence type="ECO:0000259" key="2">
    <source>
        <dbReference type="Pfam" id="PF21307"/>
    </source>
</evidence>
<comment type="caution">
    <text evidence="4">The sequence shown here is derived from an EMBL/GenBank/DDBJ whole genome shotgun (WGS) entry which is preliminary data.</text>
</comment>
<dbReference type="RefSeq" id="WP_369330332.1">
    <property type="nucleotide sequence ID" value="NZ_JAULBC010000005.1"/>
</dbReference>
<gene>
    <name evidence="4" type="ORF">QTN47_15545</name>
</gene>
<name>A0ABV3ZGA6_9BACT</name>
<evidence type="ECO:0000313" key="5">
    <source>
        <dbReference type="Proteomes" id="UP001560573"/>
    </source>
</evidence>
<protein>
    <submittedName>
        <fullName evidence="4">Glycoside hydrolase N-terminal domain-containing protein</fullName>
    </submittedName>
</protein>
<dbReference type="Pfam" id="PF21307">
    <property type="entry name" value="Glyco_hydro_95_C"/>
    <property type="match status" value="1"/>
</dbReference>
<dbReference type="EMBL" id="JAULBC010000005">
    <property type="protein sequence ID" value="MEX6688922.1"/>
    <property type="molecule type" value="Genomic_DNA"/>
</dbReference>
<evidence type="ECO:0000313" key="4">
    <source>
        <dbReference type="EMBL" id="MEX6688922.1"/>
    </source>
</evidence>